<evidence type="ECO:0000313" key="3">
    <source>
        <dbReference type="EMBL" id="KAH0560029.1"/>
    </source>
</evidence>
<sequence length="379" mass="43023">MVGSKRKRDRDDGDGDAEPDENENEQNGTPEGSSVSSSKVVHAVVPFTIDYLRASQGGKTKKKKAIKKRTSNGPATPTSSTTAADPFSKEGFDVPILVKPVAKWEALKPYKNFMIGEESFGVNQHVYVNHSDAPQGTDLTDTDMHDFWVAKVLEIRALDAQHVYVRVVWYYWPDELPDGRKYYHGKNELVASNHMEVIDAMTVTGRAHVQHWQENDEEEEVSGFFWRQKYHMVLRQLSKVREHCICNRSHNPDNLMIGCNNPSCKKWLHEECIIDDVLRKTYQRLVLKEEVTDAVPAPKVKSKSGANGTKNPWDGLFEARIKNKDKVATAAITDLRGGGDEDNEDSKSDTSRDDEEDLEKHQKTWKEDIVCLACHEKIR</sequence>
<evidence type="ECO:0000259" key="2">
    <source>
        <dbReference type="PROSITE" id="PS51038"/>
    </source>
</evidence>
<keyword evidence="4" id="KW-1185">Reference proteome</keyword>
<reference evidence="3" key="1">
    <citation type="submission" date="2021-03" db="EMBL/GenBank/DDBJ databases">
        <title>Comparative genomics and phylogenomic investigation of the class Geoglossomycetes provide insights into ecological specialization and systematics.</title>
        <authorList>
            <person name="Melie T."/>
            <person name="Pirro S."/>
            <person name="Miller A.N."/>
            <person name="Quandt A."/>
        </authorList>
    </citation>
    <scope>NUCLEOTIDE SEQUENCE</scope>
    <source>
        <strain evidence="3">CAQ_001_2017</strain>
    </source>
</reference>
<dbReference type="InterPro" id="IPR001025">
    <property type="entry name" value="BAH_dom"/>
</dbReference>
<feature type="region of interest" description="Disordered" evidence="1">
    <location>
        <begin position="58"/>
        <end position="86"/>
    </location>
</feature>
<dbReference type="GO" id="GO:0003682">
    <property type="term" value="F:chromatin binding"/>
    <property type="evidence" value="ECO:0007669"/>
    <property type="project" value="InterPro"/>
</dbReference>
<comment type="caution">
    <text evidence="3">The sequence shown here is derived from an EMBL/GenBank/DDBJ whole genome shotgun (WGS) entry which is preliminary data.</text>
</comment>
<dbReference type="Gene3D" id="3.30.40.10">
    <property type="entry name" value="Zinc/RING finger domain, C3HC4 (zinc finger)"/>
    <property type="match status" value="1"/>
</dbReference>
<feature type="compositionally biased region" description="Basic residues" evidence="1">
    <location>
        <begin position="59"/>
        <end position="70"/>
    </location>
</feature>
<dbReference type="EMBL" id="JAGHQM010000466">
    <property type="protein sequence ID" value="KAH0560029.1"/>
    <property type="molecule type" value="Genomic_DNA"/>
</dbReference>
<feature type="domain" description="BAH" evidence="2">
    <location>
        <begin position="118"/>
        <end position="241"/>
    </location>
</feature>
<evidence type="ECO:0000313" key="4">
    <source>
        <dbReference type="Proteomes" id="UP000750711"/>
    </source>
</evidence>
<evidence type="ECO:0000256" key="1">
    <source>
        <dbReference type="SAM" id="MobiDB-lite"/>
    </source>
</evidence>
<feature type="region of interest" description="Disordered" evidence="1">
    <location>
        <begin position="1"/>
        <end position="39"/>
    </location>
</feature>
<dbReference type="InterPro" id="IPR043151">
    <property type="entry name" value="BAH_sf"/>
</dbReference>
<dbReference type="Proteomes" id="UP000750711">
    <property type="component" value="Unassembled WGS sequence"/>
</dbReference>
<feature type="compositionally biased region" description="Low complexity" evidence="1">
    <location>
        <begin position="71"/>
        <end position="86"/>
    </location>
</feature>
<protein>
    <recommendedName>
        <fullName evidence="2">BAH domain-containing protein</fullName>
    </recommendedName>
</protein>
<name>A0A9P8LCW7_9PEZI</name>
<organism evidence="3 4">
    <name type="scientific">Trichoglossum hirsutum</name>
    <dbReference type="NCBI Taxonomy" id="265104"/>
    <lineage>
        <taxon>Eukaryota</taxon>
        <taxon>Fungi</taxon>
        <taxon>Dikarya</taxon>
        <taxon>Ascomycota</taxon>
        <taxon>Pezizomycotina</taxon>
        <taxon>Geoglossomycetes</taxon>
        <taxon>Geoglossales</taxon>
        <taxon>Geoglossaceae</taxon>
        <taxon>Trichoglossum</taxon>
    </lineage>
</organism>
<dbReference type="CDD" id="cd04370">
    <property type="entry name" value="BAH"/>
    <property type="match status" value="1"/>
</dbReference>
<accession>A0A9P8LCW7</accession>
<dbReference type="PANTHER" id="PTHR46364">
    <property type="entry name" value="OS08G0421900 PROTEIN"/>
    <property type="match status" value="1"/>
</dbReference>
<dbReference type="SMART" id="SM00439">
    <property type="entry name" value="BAH"/>
    <property type="match status" value="1"/>
</dbReference>
<dbReference type="PROSITE" id="PS51038">
    <property type="entry name" value="BAH"/>
    <property type="match status" value="1"/>
</dbReference>
<feature type="compositionally biased region" description="Acidic residues" evidence="1">
    <location>
        <begin position="12"/>
        <end position="24"/>
    </location>
</feature>
<dbReference type="InterPro" id="IPR011011">
    <property type="entry name" value="Znf_FYVE_PHD"/>
</dbReference>
<gene>
    <name evidence="3" type="ORF">GP486_003451</name>
</gene>
<dbReference type="InterPro" id="IPR013083">
    <property type="entry name" value="Znf_RING/FYVE/PHD"/>
</dbReference>
<proteinExistence type="predicted"/>
<dbReference type="SUPFAM" id="SSF57903">
    <property type="entry name" value="FYVE/PHD zinc finger"/>
    <property type="match status" value="1"/>
</dbReference>
<dbReference type="AlphaFoldDB" id="A0A9P8LCW7"/>
<feature type="region of interest" description="Disordered" evidence="1">
    <location>
        <begin position="332"/>
        <end position="362"/>
    </location>
</feature>
<dbReference type="Pfam" id="PF01426">
    <property type="entry name" value="BAH"/>
    <property type="match status" value="1"/>
</dbReference>
<dbReference type="Gene3D" id="2.30.30.490">
    <property type="match status" value="1"/>
</dbReference>